<evidence type="ECO:0000256" key="3">
    <source>
        <dbReference type="ARBA" id="ARBA00023082"/>
    </source>
</evidence>
<protein>
    <submittedName>
        <fullName evidence="7">RNA polymerase sigma-70 factor (ECF subfamily)</fullName>
    </submittedName>
    <submittedName>
        <fullName evidence="8">RNA polymerase sigma-70 factor, ECF subfamily</fullName>
    </submittedName>
</protein>
<keyword evidence="10" id="KW-1185">Reference proteome</keyword>
<evidence type="ECO:0000259" key="5">
    <source>
        <dbReference type="Pfam" id="PF04542"/>
    </source>
</evidence>
<dbReference type="InterPro" id="IPR007627">
    <property type="entry name" value="RNA_pol_sigma70_r2"/>
</dbReference>
<dbReference type="CDD" id="cd06171">
    <property type="entry name" value="Sigma70_r4"/>
    <property type="match status" value="1"/>
</dbReference>
<dbReference type="InterPro" id="IPR013324">
    <property type="entry name" value="RNA_pol_sigma_r3/r4-like"/>
</dbReference>
<reference evidence="8" key="1">
    <citation type="submission" date="2016-11" db="EMBL/GenBank/DDBJ databases">
        <authorList>
            <person name="Jaros S."/>
            <person name="Januszkiewicz K."/>
            <person name="Wedrychowicz H."/>
        </authorList>
    </citation>
    <scope>NUCLEOTIDE SEQUENCE [LARGE SCALE GENOMIC DNA]</scope>
    <source>
        <strain evidence="8">DSM 19859</strain>
    </source>
</reference>
<dbReference type="InterPro" id="IPR013325">
    <property type="entry name" value="RNA_pol_sigma_r2"/>
</dbReference>
<evidence type="ECO:0000256" key="1">
    <source>
        <dbReference type="ARBA" id="ARBA00010641"/>
    </source>
</evidence>
<comment type="similarity">
    <text evidence="1">Belongs to the sigma-70 factor family. ECF subfamily.</text>
</comment>
<dbReference type="InterPro" id="IPR013249">
    <property type="entry name" value="RNA_pol_sigma70_r4_t2"/>
</dbReference>
<dbReference type="InterPro" id="IPR014284">
    <property type="entry name" value="RNA_pol_sigma-70_dom"/>
</dbReference>
<dbReference type="OrthoDB" id="9785675at2"/>
<evidence type="ECO:0000256" key="2">
    <source>
        <dbReference type="ARBA" id="ARBA00023015"/>
    </source>
</evidence>
<dbReference type="EMBL" id="QOVN01000003">
    <property type="protein sequence ID" value="RXG29615.1"/>
    <property type="molecule type" value="Genomic_DNA"/>
</dbReference>
<dbReference type="InterPro" id="IPR039425">
    <property type="entry name" value="RNA_pol_sigma-70-like"/>
</dbReference>
<keyword evidence="3" id="KW-0731">Sigma factor</keyword>
<organism evidence="8 9">
    <name type="scientific">Leeuwenhoekiella palythoae</name>
    <dbReference type="NCBI Taxonomy" id="573501"/>
    <lineage>
        <taxon>Bacteria</taxon>
        <taxon>Pseudomonadati</taxon>
        <taxon>Bacteroidota</taxon>
        <taxon>Flavobacteriia</taxon>
        <taxon>Flavobacteriales</taxon>
        <taxon>Flavobacteriaceae</taxon>
        <taxon>Leeuwenhoekiella</taxon>
    </lineage>
</organism>
<keyword evidence="2" id="KW-0805">Transcription regulation</keyword>
<dbReference type="SUPFAM" id="SSF88946">
    <property type="entry name" value="Sigma2 domain of RNA polymerase sigma factors"/>
    <property type="match status" value="1"/>
</dbReference>
<dbReference type="GO" id="GO:0006352">
    <property type="term" value="P:DNA-templated transcription initiation"/>
    <property type="evidence" value="ECO:0007669"/>
    <property type="project" value="InterPro"/>
</dbReference>
<evidence type="ECO:0000313" key="10">
    <source>
        <dbReference type="Proteomes" id="UP000290037"/>
    </source>
</evidence>
<dbReference type="NCBIfam" id="TIGR02937">
    <property type="entry name" value="sigma70-ECF"/>
    <property type="match status" value="1"/>
</dbReference>
<dbReference type="PANTHER" id="PTHR43133:SF51">
    <property type="entry name" value="RNA POLYMERASE SIGMA FACTOR"/>
    <property type="match status" value="1"/>
</dbReference>
<sequence>MEVNQDIVNHKITQAKSGSQSAFNYLLNTYWNMVYRFQLERTQDDFKAEEITIQTFAKAFNQLESYDSTYKFSTWLITISKNLHIDLLRKENSRQRHFSKDEKVNKVADDNPTAEDALITEQSLSELKGHIKKLKPHYQEMINLRYFQEMSYKEMAQTLNEPMSNVKVKLLRARRLLSDLIEKEH</sequence>
<feature type="domain" description="RNA polymerase sigma-70 region 2" evidence="5">
    <location>
        <begin position="28"/>
        <end position="92"/>
    </location>
</feature>
<evidence type="ECO:0000313" key="7">
    <source>
        <dbReference type="EMBL" id="RXG29615.1"/>
    </source>
</evidence>
<dbReference type="RefSeq" id="WP_072983416.1">
    <property type="nucleotide sequence ID" value="NZ_FQXT01000004.1"/>
</dbReference>
<dbReference type="Proteomes" id="UP000184240">
    <property type="component" value="Unassembled WGS sequence"/>
</dbReference>
<feature type="domain" description="RNA polymerase sigma factor 70 region 4 type 2" evidence="6">
    <location>
        <begin position="131"/>
        <end position="177"/>
    </location>
</feature>
<dbReference type="Pfam" id="PF08281">
    <property type="entry name" value="Sigma70_r4_2"/>
    <property type="match status" value="1"/>
</dbReference>
<dbReference type="SUPFAM" id="SSF88659">
    <property type="entry name" value="Sigma3 and sigma4 domains of RNA polymerase sigma factors"/>
    <property type="match status" value="1"/>
</dbReference>
<reference evidence="7 10" key="3">
    <citation type="submission" date="2018-07" db="EMBL/GenBank/DDBJ databases">
        <title>Leeuwenhoekiella genomics.</title>
        <authorList>
            <person name="Tahon G."/>
            <person name="Willems A."/>
        </authorList>
    </citation>
    <scope>NUCLEOTIDE SEQUENCE [LARGE SCALE GENOMIC DNA]</scope>
    <source>
        <strain evidence="7 10">LMG 24856</strain>
    </source>
</reference>
<dbReference type="Gene3D" id="1.10.1740.10">
    <property type="match status" value="1"/>
</dbReference>
<dbReference type="AlphaFoldDB" id="A0A1M5YWK9"/>
<dbReference type="PANTHER" id="PTHR43133">
    <property type="entry name" value="RNA POLYMERASE ECF-TYPE SIGMA FACTO"/>
    <property type="match status" value="1"/>
</dbReference>
<evidence type="ECO:0000256" key="4">
    <source>
        <dbReference type="ARBA" id="ARBA00023163"/>
    </source>
</evidence>
<evidence type="ECO:0000313" key="8">
    <source>
        <dbReference type="EMBL" id="SHI16447.1"/>
    </source>
</evidence>
<gene>
    <name evidence="7" type="ORF">DSM01_1717</name>
    <name evidence="8" type="ORF">SAMN04487999_2441</name>
</gene>
<reference evidence="9" key="2">
    <citation type="submission" date="2016-11" db="EMBL/GenBank/DDBJ databases">
        <authorList>
            <person name="Varghese N."/>
            <person name="Submissions S."/>
        </authorList>
    </citation>
    <scope>NUCLEOTIDE SEQUENCE [LARGE SCALE GENOMIC DNA]</scope>
    <source>
        <strain evidence="9">DSM 19859</strain>
    </source>
</reference>
<proteinExistence type="inferred from homology"/>
<evidence type="ECO:0000313" key="9">
    <source>
        <dbReference type="Proteomes" id="UP000184240"/>
    </source>
</evidence>
<evidence type="ECO:0000259" key="6">
    <source>
        <dbReference type="Pfam" id="PF08281"/>
    </source>
</evidence>
<name>A0A1M5YWK9_9FLAO</name>
<dbReference type="STRING" id="573501.SAMN04487999_2441"/>
<dbReference type="Proteomes" id="UP000290037">
    <property type="component" value="Unassembled WGS sequence"/>
</dbReference>
<dbReference type="Gene3D" id="1.10.10.10">
    <property type="entry name" value="Winged helix-like DNA-binding domain superfamily/Winged helix DNA-binding domain"/>
    <property type="match status" value="1"/>
</dbReference>
<dbReference type="GO" id="GO:0003677">
    <property type="term" value="F:DNA binding"/>
    <property type="evidence" value="ECO:0007669"/>
    <property type="project" value="InterPro"/>
</dbReference>
<dbReference type="Pfam" id="PF04542">
    <property type="entry name" value="Sigma70_r2"/>
    <property type="match status" value="1"/>
</dbReference>
<keyword evidence="4" id="KW-0804">Transcription</keyword>
<dbReference type="InterPro" id="IPR036388">
    <property type="entry name" value="WH-like_DNA-bd_sf"/>
</dbReference>
<dbReference type="GO" id="GO:0016987">
    <property type="term" value="F:sigma factor activity"/>
    <property type="evidence" value="ECO:0007669"/>
    <property type="project" value="UniProtKB-KW"/>
</dbReference>
<accession>A0A1M5YWK9</accession>
<dbReference type="EMBL" id="FQXT01000004">
    <property type="protein sequence ID" value="SHI16447.1"/>
    <property type="molecule type" value="Genomic_DNA"/>
</dbReference>